<feature type="transmembrane region" description="Helical" evidence="6">
    <location>
        <begin position="58"/>
        <end position="81"/>
    </location>
</feature>
<dbReference type="EMBL" id="NBII01000003">
    <property type="protein sequence ID" value="PAV20618.1"/>
    <property type="molecule type" value="Genomic_DNA"/>
</dbReference>
<keyword evidence="2" id="KW-0813">Transport</keyword>
<reference evidence="8 9" key="1">
    <citation type="journal article" date="2017" name="Mol. Ecol.">
        <title>Comparative and population genomic landscape of Phellinus noxius: A hypervariable fungus causing root rot in trees.</title>
        <authorList>
            <person name="Chung C.L."/>
            <person name="Lee T.J."/>
            <person name="Akiba M."/>
            <person name="Lee H.H."/>
            <person name="Kuo T.H."/>
            <person name="Liu D."/>
            <person name="Ke H.M."/>
            <person name="Yokoi T."/>
            <person name="Roa M.B."/>
            <person name="Lu M.J."/>
            <person name="Chang Y.Y."/>
            <person name="Ann P.J."/>
            <person name="Tsai J.N."/>
            <person name="Chen C.Y."/>
            <person name="Tzean S.S."/>
            <person name="Ota Y."/>
            <person name="Hattori T."/>
            <person name="Sahashi N."/>
            <person name="Liou R.F."/>
            <person name="Kikuchi T."/>
            <person name="Tsai I.J."/>
        </authorList>
    </citation>
    <scope>NUCLEOTIDE SEQUENCE [LARGE SCALE GENOMIC DNA]</scope>
    <source>
        <strain evidence="8 9">FFPRI411160</strain>
    </source>
</reference>
<dbReference type="AlphaFoldDB" id="A0A286UM11"/>
<dbReference type="OrthoDB" id="2985014at2759"/>
<keyword evidence="5 6" id="KW-0472">Membrane</keyword>
<evidence type="ECO:0000256" key="3">
    <source>
        <dbReference type="ARBA" id="ARBA00022692"/>
    </source>
</evidence>
<organism evidence="8 9">
    <name type="scientific">Pyrrhoderma noxium</name>
    <dbReference type="NCBI Taxonomy" id="2282107"/>
    <lineage>
        <taxon>Eukaryota</taxon>
        <taxon>Fungi</taxon>
        <taxon>Dikarya</taxon>
        <taxon>Basidiomycota</taxon>
        <taxon>Agaricomycotina</taxon>
        <taxon>Agaricomycetes</taxon>
        <taxon>Hymenochaetales</taxon>
        <taxon>Hymenochaetaceae</taxon>
        <taxon>Pyrrhoderma</taxon>
    </lineage>
</organism>
<protein>
    <submittedName>
        <fullName evidence="8">MFS general substrate transporter</fullName>
    </submittedName>
</protein>
<dbReference type="FunCoup" id="A0A286UM11">
    <property type="interactions" value="73"/>
</dbReference>
<dbReference type="InterPro" id="IPR020846">
    <property type="entry name" value="MFS_dom"/>
</dbReference>
<evidence type="ECO:0000256" key="6">
    <source>
        <dbReference type="SAM" id="Phobius"/>
    </source>
</evidence>
<accession>A0A286UM11</accession>
<evidence type="ECO:0000256" key="5">
    <source>
        <dbReference type="ARBA" id="ARBA00023136"/>
    </source>
</evidence>
<feature type="transmembrane region" description="Helical" evidence="6">
    <location>
        <begin position="116"/>
        <end position="136"/>
    </location>
</feature>
<evidence type="ECO:0000313" key="8">
    <source>
        <dbReference type="EMBL" id="PAV20618.1"/>
    </source>
</evidence>
<feature type="transmembrane region" description="Helical" evidence="6">
    <location>
        <begin position="20"/>
        <end position="38"/>
    </location>
</feature>
<feature type="transmembrane region" description="Helical" evidence="6">
    <location>
        <begin position="377"/>
        <end position="396"/>
    </location>
</feature>
<proteinExistence type="predicted"/>
<dbReference type="InterPro" id="IPR036259">
    <property type="entry name" value="MFS_trans_sf"/>
</dbReference>
<dbReference type="PANTHER" id="PTHR43791:SF85">
    <property type="entry name" value="TRANSPORTER, PUTATIVE (AFU_ORTHOLOGUE AFUA_6G00710)-RELATED"/>
    <property type="match status" value="1"/>
</dbReference>
<dbReference type="Gene3D" id="1.20.1250.20">
    <property type="entry name" value="MFS general substrate transporter like domains"/>
    <property type="match status" value="2"/>
</dbReference>
<evidence type="ECO:0000256" key="1">
    <source>
        <dbReference type="ARBA" id="ARBA00004141"/>
    </source>
</evidence>
<gene>
    <name evidence="8" type="ORF">PNOK_0324500</name>
</gene>
<evidence type="ECO:0000256" key="4">
    <source>
        <dbReference type="ARBA" id="ARBA00022989"/>
    </source>
</evidence>
<comment type="caution">
    <text evidence="8">The sequence shown here is derived from an EMBL/GenBank/DDBJ whole genome shotgun (WGS) entry which is preliminary data.</text>
</comment>
<dbReference type="PANTHER" id="PTHR43791">
    <property type="entry name" value="PERMEASE-RELATED"/>
    <property type="match status" value="1"/>
</dbReference>
<keyword evidence="9" id="KW-1185">Reference proteome</keyword>
<dbReference type="Proteomes" id="UP000217199">
    <property type="component" value="Unassembled WGS sequence"/>
</dbReference>
<evidence type="ECO:0000259" key="7">
    <source>
        <dbReference type="PROSITE" id="PS50850"/>
    </source>
</evidence>
<evidence type="ECO:0000313" key="9">
    <source>
        <dbReference type="Proteomes" id="UP000217199"/>
    </source>
</evidence>
<dbReference type="STRING" id="2282107.A0A286UM11"/>
<evidence type="ECO:0000256" key="2">
    <source>
        <dbReference type="ARBA" id="ARBA00022448"/>
    </source>
</evidence>
<keyword evidence="4 6" id="KW-1133">Transmembrane helix</keyword>
<dbReference type="SUPFAM" id="SSF103473">
    <property type="entry name" value="MFS general substrate transporter"/>
    <property type="match status" value="1"/>
</dbReference>
<comment type="subcellular location">
    <subcellularLocation>
        <location evidence="1">Membrane</location>
        <topology evidence="1">Multi-pass membrane protein</topology>
    </subcellularLocation>
</comment>
<name>A0A286UM11_9AGAM</name>
<feature type="transmembrane region" description="Helical" evidence="6">
    <location>
        <begin position="252"/>
        <end position="277"/>
    </location>
</feature>
<dbReference type="InParanoid" id="A0A286UM11"/>
<dbReference type="GO" id="GO:0016020">
    <property type="term" value="C:membrane"/>
    <property type="evidence" value="ECO:0007669"/>
    <property type="project" value="UniProtKB-SubCell"/>
</dbReference>
<feature type="transmembrane region" description="Helical" evidence="6">
    <location>
        <begin position="346"/>
        <end position="365"/>
    </location>
</feature>
<keyword evidence="3 6" id="KW-0812">Transmembrane</keyword>
<feature type="transmembrane region" description="Helical" evidence="6">
    <location>
        <begin position="289"/>
        <end position="309"/>
    </location>
</feature>
<feature type="domain" description="Major facilitator superfamily (MFS) profile" evidence="7">
    <location>
        <begin position="22"/>
        <end position="440"/>
    </location>
</feature>
<feature type="transmembrane region" description="Helical" evidence="6">
    <location>
        <begin position="88"/>
        <end position="110"/>
    </location>
</feature>
<dbReference type="FunFam" id="1.20.1250.20:FF:000013">
    <property type="entry name" value="MFS general substrate transporter"/>
    <property type="match status" value="1"/>
</dbReference>
<dbReference type="FunFam" id="1.20.1250.20:FF:000034">
    <property type="entry name" value="MFS general substrate transporter"/>
    <property type="match status" value="1"/>
</dbReference>
<sequence length="476" mass="52824">MKIIAVDPQEERRIVRKLDYCLIPLMTIFYLLSFLDRANIGNARVAGLQKDLGLTDRQYQICITVLYVPYIIAELPSNLLLRRLGPNLVMPSILTIWGMVCALQGVVTTFQGLATVRAFLGLVEGPMFPGIVLYLSSFYTRKELSLRIALFFSAASLSGAFSGLLAAAIVNMHGVGGKAGWAWIFILEGSFTVLVGLLGFFFVPSTPNDLKFMTQEEREFIIQRLHADRPTTTIEEKFTFREVWRSLLSPQVLLNFVSLFMAGTTLYGLALFLPSIVNQLGYSATHTQLVSVGPFAAGFFVTIITSYVSDRYSCRALVAVASSLLSMVGFIVFLKSTSTKMAYGSLFLSVSGIYPLPPILSAWMANNSEPHYRRATSVAFGFVATNAGGILSTWSFPTSESPRYTKTTIMDISFCIIIIVFSTLNVLYLNYATHQKERNRDEILAPYITSDKAVEDGGEAAWIDLGDRHPDFRYAF</sequence>
<feature type="transmembrane region" description="Helical" evidence="6">
    <location>
        <begin position="316"/>
        <end position="334"/>
    </location>
</feature>
<feature type="transmembrane region" description="Helical" evidence="6">
    <location>
        <begin position="148"/>
        <end position="169"/>
    </location>
</feature>
<dbReference type="GO" id="GO:0022857">
    <property type="term" value="F:transmembrane transporter activity"/>
    <property type="evidence" value="ECO:0007669"/>
    <property type="project" value="InterPro"/>
</dbReference>
<dbReference type="PROSITE" id="PS50850">
    <property type="entry name" value="MFS"/>
    <property type="match status" value="1"/>
</dbReference>
<feature type="transmembrane region" description="Helical" evidence="6">
    <location>
        <begin position="408"/>
        <end position="431"/>
    </location>
</feature>
<dbReference type="InterPro" id="IPR011701">
    <property type="entry name" value="MFS"/>
</dbReference>
<feature type="transmembrane region" description="Helical" evidence="6">
    <location>
        <begin position="181"/>
        <end position="203"/>
    </location>
</feature>
<dbReference type="Pfam" id="PF07690">
    <property type="entry name" value="MFS_1"/>
    <property type="match status" value="1"/>
</dbReference>